<feature type="domain" description="Isopropylmalate dehydrogenase-like" evidence="15">
    <location>
        <begin position="4"/>
        <end position="342"/>
    </location>
</feature>
<comment type="cofactor">
    <cofactor evidence="13 14">
        <name>Mg(2+)</name>
        <dbReference type="ChEBI" id="CHEBI:18420"/>
    </cofactor>
    <cofactor evidence="13 14">
        <name>Mn(2+)</name>
        <dbReference type="ChEBI" id="CHEBI:29035"/>
    </cofactor>
    <text evidence="13 14">Binds 1 Mg(2+) or Mn(2+) ion per subunit.</text>
</comment>
<evidence type="ECO:0000256" key="6">
    <source>
        <dbReference type="ARBA" id="ARBA00022430"/>
    </source>
</evidence>
<comment type="caution">
    <text evidence="16">The sequence shown here is derived from an EMBL/GenBank/DDBJ whole genome shotgun (WGS) entry which is preliminary data.</text>
</comment>
<comment type="pathway">
    <text evidence="3 13 14">Amino-acid biosynthesis; L-leucine biosynthesis; L-leucine from 3-methyl-2-oxobutanoate: step 3/4.</text>
</comment>
<reference evidence="16 17" key="1">
    <citation type="submission" date="2021-07" db="EMBL/GenBank/DDBJ databases">
        <title>Alteriqipengyuania abyssalis NZ-12B nov, sp.nov isolated from deep sea sponge in pacific ocean.</title>
        <authorList>
            <person name="Tareen S."/>
            <person name="Wink J."/>
        </authorList>
    </citation>
    <scope>NUCLEOTIDE SEQUENCE [LARGE SCALE GENOMIC DNA]</scope>
    <source>
        <strain evidence="16 17">NZ-12B</strain>
    </source>
</reference>
<protein>
    <recommendedName>
        <fullName evidence="13">3-isopropylmalate dehydrogenase</fullName>
        <ecNumber evidence="13">1.1.1.85</ecNumber>
    </recommendedName>
    <alternativeName>
        <fullName evidence="13">3-IPM-DH</fullName>
    </alternativeName>
    <alternativeName>
        <fullName evidence="13">Beta-IPM dehydrogenase</fullName>
        <shortName evidence="13">IMDH</shortName>
    </alternativeName>
</protein>
<comment type="catalytic activity">
    <reaction evidence="1 13 14">
        <text>(2R,3S)-3-isopropylmalate + NAD(+) = 4-methyl-2-oxopentanoate + CO2 + NADH</text>
        <dbReference type="Rhea" id="RHEA:32271"/>
        <dbReference type="ChEBI" id="CHEBI:16526"/>
        <dbReference type="ChEBI" id="CHEBI:17865"/>
        <dbReference type="ChEBI" id="CHEBI:35121"/>
        <dbReference type="ChEBI" id="CHEBI:57540"/>
        <dbReference type="ChEBI" id="CHEBI:57945"/>
        <dbReference type="EC" id="1.1.1.85"/>
    </reaction>
</comment>
<keyword evidence="13" id="KW-0464">Manganese</keyword>
<feature type="binding site" evidence="13">
    <location>
        <position position="132"/>
    </location>
    <ligand>
        <name>substrate</name>
    </ligand>
</feature>
<feature type="binding site" evidence="13">
    <location>
        <begin position="275"/>
        <end position="287"/>
    </location>
    <ligand>
        <name>NAD(+)</name>
        <dbReference type="ChEBI" id="CHEBI:57540"/>
    </ligand>
</feature>
<feature type="site" description="Important for catalysis" evidence="13">
    <location>
        <position position="184"/>
    </location>
</feature>
<evidence type="ECO:0000256" key="13">
    <source>
        <dbReference type="HAMAP-Rule" id="MF_01033"/>
    </source>
</evidence>
<comment type="cofactor">
    <cofactor evidence="2">
        <name>Mn(2+)</name>
        <dbReference type="ChEBI" id="CHEBI:29035"/>
    </cofactor>
</comment>
<dbReference type="EMBL" id="JAHWXP010000002">
    <property type="protein sequence ID" value="MBY8336408.1"/>
    <property type="molecule type" value="Genomic_DNA"/>
</dbReference>
<dbReference type="HAMAP" id="MF_01033">
    <property type="entry name" value="LeuB_type1"/>
    <property type="match status" value="1"/>
</dbReference>
<accession>A0ABS7PBH7</accession>
<keyword evidence="17" id="KW-1185">Reference proteome</keyword>
<feature type="binding site" evidence="13">
    <location>
        <position position="94"/>
    </location>
    <ligand>
        <name>substrate</name>
    </ligand>
</feature>
<evidence type="ECO:0000313" key="16">
    <source>
        <dbReference type="EMBL" id="MBY8336408.1"/>
    </source>
</evidence>
<keyword evidence="12 13" id="KW-0100">Branched-chain amino acid biosynthesis</keyword>
<dbReference type="InterPro" id="IPR004429">
    <property type="entry name" value="Isopropylmalate_DH"/>
</dbReference>
<organism evidence="16 17">
    <name type="scientific">Alteriqipengyuania abyssalis</name>
    <dbReference type="NCBI Taxonomy" id="2860200"/>
    <lineage>
        <taxon>Bacteria</taxon>
        <taxon>Pseudomonadati</taxon>
        <taxon>Pseudomonadota</taxon>
        <taxon>Alphaproteobacteria</taxon>
        <taxon>Sphingomonadales</taxon>
        <taxon>Erythrobacteraceae</taxon>
        <taxon>Alteriqipengyuania</taxon>
    </lineage>
</organism>
<dbReference type="RefSeq" id="WP_222824117.1">
    <property type="nucleotide sequence ID" value="NZ_JAHWXP010000002.1"/>
</dbReference>
<keyword evidence="9 13" id="KW-0460">Magnesium</keyword>
<evidence type="ECO:0000256" key="11">
    <source>
        <dbReference type="ARBA" id="ARBA00023027"/>
    </source>
</evidence>
<sequence>MTHKIVLLPGDGIGPEVAAAARAALEAVAAEHALSLAFSSHDFGGCAIDAHGDPFPEETKSACLSADAVFLGAVGGPKWDGGGPRPEAGLLALRTELGTFANLRPITLFEGLEALSPLKPERVAGTDLLIVRELTGGIYFGNRQEGDENATDECAYSRGEVERIARIAFEAARGRDGRVTSVDKANVLATSRLWRKTVIALRDAEFPDVELDHVLVDAMAMKLIERPSAFDVILTENMFGDILSDEASVIAGSIGLAPSASLGLTHGGLFEPIHGSAPDIAGQGKANPIGAILSAAMLLRHALGEEAAAATIERAVSKCLADGVNTGDVGGSATTQEVAQAVCERIRAAAPSIPLAATA</sequence>
<evidence type="ECO:0000256" key="9">
    <source>
        <dbReference type="ARBA" id="ARBA00022842"/>
    </source>
</evidence>
<evidence type="ECO:0000313" key="17">
    <source>
        <dbReference type="Proteomes" id="UP000759298"/>
    </source>
</evidence>
<feature type="site" description="Important for catalysis" evidence="13">
    <location>
        <position position="139"/>
    </location>
</feature>
<evidence type="ECO:0000256" key="5">
    <source>
        <dbReference type="ARBA" id="ARBA00011738"/>
    </source>
</evidence>
<dbReference type="PANTHER" id="PTHR42979">
    <property type="entry name" value="3-ISOPROPYLMALATE DEHYDROGENASE"/>
    <property type="match status" value="1"/>
</dbReference>
<keyword evidence="6 13" id="KW-0432">Leucine biosynthesis</keyword>
<dbReference type="GO" id="GO:0003862">
    <property type="term" value="F:3-isopropylmalate dehydrogenase activity"/>
    <property type="evidence" value="ECO:0007669"/>
    <property type="project" value="UniProtKB-EC"/>
</dbReference>
<keyword evidence="13" id="KW-0963">Cytoplasm</keyword>
<evidence type="ECO:0000256" key="2">
    <source>
        <dbReference type="ARBA" id="ARBA00001936"/>
    </source>
</evidence>
<keyword evidence="10 13" id="KW-0560">Oxidoreductase</keyword>
<name>A0ABS7PBH7_9SPHN</name>
<evidence type="ECO:0000256" key="14">
    <source>
        <dbReference type="RuleBase" id="RU004445"/>
    </source>
</evidence>
<dbReference type="Proteomes" id="UP000759298">
    <property type="component" value="Unassembled WGS sequence"/>
</dbReference>
<keyword evidence="7 13" id="KW-0028">Amino-acid biosynthesis</keyword>
<feature type="binding site" evidence="13">
    <location>
        <position position="217"/>
    </location>
    <ligand>
        <name>substrate</name>
    </ligand>
</feature>
<evidence type="ECO:0000256" key="3">
    <source>
        <dbReference type="ARBA" id="ARBA00004762"/>
    </source>
</evidence>
<dbReference type="PANTHER" id="PTHR42979:SF1">
    <property type="entry name" value="3-ISOPROPYLMALATE DEHYDROGENASE"/>
    <property type="match status" value="1"/>
</dbReference>
<gene>
    <name evidence="13 16" type="primary">leuB</name>
    <name evidence="16" type="ORF">KYN89_05055</name>
</gene>
<evidence type="ECO:0000256" key="7">
    <source>
        <dbReference type="ARBA" id="ARBA00022605"/>
    </source>
</evidence>
<dbReference type="EC" id="1.1.1.85" evidence="13"/>
<dbReference type="PROSITE" id="PS00470">
    <property type="entry name" value="IDH_IMDH"/>
    <property type="match status" value="1"/>
</dbReference>
<comment type="function">
    <text evidence="13 14">Catalyzes the oxidation of 3-carboxy-2-hydroxy-4-methylpentanoate (3-isopropylmalate) to 3-carboxy-4-methyl-2-oxopentanoate. The product decarboxylates to 4-methyl-2 oxopentanoate.</text>
</comment>
<keyword evidence="8 13" id="KW-0479">Metal-binding</keyword>
<dbReference type="NCBIfam" id="TIGR00169">
    <property type="entry name" value="leuB"/>
    <property type="match status" value="1"/>
</dbReference>
<dbReference type="SUPFAM" id="SSF53659">
    <property type="entry name" value="Isocitrate/Isopropylmalate dehydrogenase-like"/>
    <property type="match status" value="1"/>
</dbReference>
<feature type="binding site" evidence="13">
    <location>
        <position position="241"/>
    </location>
    <ligand>
        <name>Mg(2+)</name>
        <dbReference type="ChEBI" id="CHEBI:18420"/>
    </ligand>
</feature>
<feature type="binding site" evidence="13">
    <location>
        <position position="245"/>
    </location>
    <ligand>
        <name>Mg(2+)</name>
        <dbReference type="ChEBI" id="CHEBI:18420"/>
    </ligand>
</feature>
<dbReference type="Pfam" id="PF00180">
    <property type="entry name" value="Iso_dh"/>
    <property type="match status" value="1"/>
</dbReference>
<keyword evidence="11 13" id="KW-0520">NAD</keyword>
<comment type="subcellular location">
    <subcellularLocation>
        <location evidence="13">Cytoplasm</location>
    </subcellularLocation>
</comment>
<feature type="binding site" evidence="13">
    <location>
        <position position="217"/>
    </location>
    <ligand>
        <name>Mg(2+)</name>
        <dbReference type="ChEBI" id="CHEBI:18420"/>
    </ligand>
</feature>
<feature type="binding site" evidence="13">
    <location>
        <position position="104"/>
    </location>
    <ligand>
        <name>substrate</name>
    </ligand>
</feature>
<evidence type="ECO:0000256" key="8">
    <source>
        <dbReference type="ARBA" id="ARBA00022723"/>
    </source>
</evidence>
<evidence type="ECO:0000256" key="1">
    <source>
        <dbReference type="ARBA" id="ARBA00000624"/>
    </source>
</evidence>
<dbReference type="InterPro" id="IPR019818">
    <property type="entry name" value="IsoCit/isopropylmalate_DH_CS"/>
</dbReference>
<dbReference type="Gene3D" id="3.40.718.10">
    <property type="entry name" value="Isopropylmalate Dehydrogenase"/>
    <property type="match status" value="1"/>
</dbReference>
<dbReference type="InterPro" id="IPR024084">
    <property type="entry name" value="IsoPropMal-DH-like_dom"/>
</dbReference>
<comment type="caution">
    <text evidence="13">Lacks conserved residue(s) required for the propagation of feature annotation.</text>
</comment>
<evidence type="ECO:0000256" key="10">
    <source>
        <dbReference type="ARBA" id="ARBA00023002"/>
    </source>
</evidence>
<evidence type="ECO:0000259" key="15">
    <source>
        <dbReference type="SMART" id="SM01329"/>
    </source>
</evidence>
<proteinExistence type="inferred from homology"/>
<comment type="subunit">
    <text evidence="5 13 14">Homodimer.</text>
</comment>
<comment type="similarity">
    <text evidence="4 13">Belongs to the isocitrate and isopropylmalate dehydrogenases family. LeuB type 1 subfamily.</text>
</comment>
<evidence type="ECO:0000256" key="4">
    <source>
        <dbReference type="ARBA" id="ARBA00008319"/>
    </source>
</evidence>
<evidence type="ECO:0000256" key="12">
    <source>
        <dbReference type="ARBA" id="ARBA00023304"/>
    </source>
</evidence>
<dbReference type="SMART" id="SM01329">
    <property type="entry name" value="Iso_dh"/>
    <property type="match status" value="1"/>
</dbReference>